<gene>
    <name evidence="6" type="ORF">I5M32_12085</name>
</gene>
<dbReference type="InterPro" id="IPR050738">
    <property type="entry name" value="Sulfatase"/>
</dbReference>
<dbReference type="Pfam" id="PF00884">
    <property type="entry name" value="Sulfatase"/>
    <property type="match status" value="1"/>
</dbReference>
<reference evidence="6 7" key="1">
    <citation type="submission" date="2020-12" db="EMBL/GenBank/DDBJ databases">
        <title>Bacterial novel species Pedobacter sp. SD-b isolated from soil.</title>
        <authorList>
            <person name="Jung H.-Y."/>
        </authorList>
    </citation>
    <scope>NUCLEOTIDE SEQUENCE [LARGE SCALE GENOMIC DNA]</scope>
    <source>
        <strain evidence="6 7">SD-b</strain>
    </source>
</reference>
<keyword evidence="4" id="KW-0106">Calcium</keyword>
<dbReference type="InterPro" id="IPR017850">
    <property type="entry name" value="Alkaline_phosphatase_core_sf"/>
</dbReference>
<dbReference type="InterPro" id="IPR000917">
    <property type="entry name" value="Sulfatase_N"/>
</dbReference>
<name>A0ABS1BLD5_9SPHI</name>
<dbReference type="SUPFAM" id="SSF53649">
    <property type="entry name" value="Alkaline phosphatase-like"/>
    <property type="match status" value="1"/>
</dbReference>
<feature type="domain" description="Sulfatase N-terminal" evidence="5">
    <location>
        <begin position="24"/>
        <end position="367"/>
    </location>
</feature>
<keyword evidence="3" id="KW-0378">Hydrolase</keyword>
<accession>A0ABS1BLD5</accession>
<keyword evidence="7" id="KW-1185">Reference proteome</keyword>
<dbReference type="InterPro" id="IPR024607">
    <property type="entry name" value="Sulfatase_CS"/>
</dbReference>
<dbReference type="RefSeq" id="WP_200586693.1">
    <property type="nucleotide sequence ID" value="NZ_JAEHFY010000016.1"/>
</dbReference>
<keyword evidence="2" id="KW-0479">Metal-binding</keyword>
<comment type="similarity">
    <text evidence="1">Belongs to the sulfatase family.</text>
</comment>
<dbReference type="PANTHER" id="PTHR42693:SF53">
    <property type="entry name" value="ENDO-4-O-SULFATASE"/>
    <property type="match status" value="1"/>
</dbReference>
<evidence type="ECO:0000313" key="6">
    <source>
        <dbReference type="EMBL" id="MBK0383698.1"/>
    </source>
</evidence>
<evidence type="ECO:0000259" key="5">
    <source>
        <dbReference type="Pfam" id="PF00884"/>
    </source>
</evidence>
<sequence length="481" mass="54249">MKTTCLTLVLFLSLIQVGSSQTKPNIIIIYADDLGFADLGSQGSVKDIKTPNIDLLAKEGIRFSAGYVTAPQCSPSRAGLLTGRYQERFGFDEIPDGPLPLTEITLARRLSKAGYVTGQVGKWHLEPNPVTKNWITKNIPNAAFSNGLYKEHIPDSLTNLYMPGSRGFQQYFTGYINDYLVNFDLKSNLLRPSGENIHQPGYRLDIQTDAALQFIKRNQKQPFFLYLAYFGPHVPLEATKKYLDRFPEKMPERRRYALAMISAIDDGVGRINEMLKQYGIDDNTMIVFASDNGAPLGIDKEDLPYNDPKGKWDGSLNDPMLGEKGMLTEGGIRVPFIIRWSKLSKGIVYNKPVSTLDIAATAVSLAGLPKDKALDGVNLVPFLSGKNTVSPHDYLFWRFWTQTAVRDSKWKFINAGNKGTYLFDIDKDPEEKNNLVHKYPEIAEKLKGKLQDWAKQLVPPGIPYKNLRDQEVGWYNYYLRN</sequence>
<proteinExistence type="inferred from homology"/>
<evidence type="ECO:0000256" key="4">
    <source>
        <dbReference type="ARBA" id="ARBA00022837"/>
    </source>
</evidence>
<evidence type="ECO:0000256" key="3">
    <source>
        <dbReference type="ARBA" id="ARBA00022801"/>
    </source>
</evidence>
<dbReference type="Proteomes" id="UP000660024">
    <property type="component" value="Unassembled WGS sequence"/>
</dbReference>
<dbReference type="Gene3D" id="3.30.1120.10">
    <property type="match status" value="1"/>
</dbReference>
<comment type="caution">
    <text evidence="6">The sequence shown here is derived from an EMBL/GenBank/DDBJ whole genome shotgun (WGS) entry which is preliminary data.</text>
</comment>
<organism evidence="6 7">
    <name type="scientific">Pedobacter segetis</name>
    <dbReference type="NCBI Taxonomy" id="2793069"/>
    <lineage>
        <taxon>Bacteria</taxon>
        <taxon>Pseudomonadati</taxon>
        <taxon>Bacteroidota</taxon>
        <taxon>Sphingobacteriia</taxon>
        <taxon>Sphingobacteriales</taxon>
        <taxon>Sphingobacteriaceae</taxon>
        <taxon>Pedobacter</taxon>
    </lineage>
</organism>
<dbReference type="Gene3D" id="3.40.720.10">
    <property type="entry name" value="Alkaline Phosphatase, subunit A"/>
    <property type="match status" value="1"/>
</dbReference>
<evidence type="ECO:0000256" key="2">
    <source>
        <dbReference type="ARBA" id="ARBA00022723"/>
    </source>
</evidence>
<evidence type="ECO:0000256" key="1">
    <source>
        <dbReference type="ARBA" id="ARBA00008779"/>
    </source>
</evidence>
<dbReference type="EMBL" id="JAEHFY010000016">
    <property type="protein sequence ID" value="MBK0383698.1"/>
    <property type="molecule type" value="Genomic_DNA"/>
</dbReference>
<dbReference type="PROSITE" id="PS00149">
    <property type="entry name" value="SULFATASE_2"/>
    <property type="match status" value="1"/>
</dbReference>
<evidence type="ECO:0000313" key="7">
    <source>
        <dbReference type="Proteomes" id="UP000660024"/>
    </source>
</evidence>
<dbReference type="PANTHER" id="PTHR42693">
    <property type="entry name" value="ARYLSULFATASE FAMILY MEMBER"/>
    <property type="match status" value="1"/>
</dbReference>
<protein>
    <submittedName>
        <fullName evidence="6">Sulfatase-like hydrolase/transferase</fullName>
    </submittedName>
</protein>